<keyword evidence="2" id="KW-1185">Reference proteome</keyword>
<organism evidence="1 2">
    <name type="scientific">Melanomma pulvis-pyrius CBS 109.77</name>
    <dbReference type="NCBI Taxonomy" id="1314802"/>
    <lineage>
        <taxon>Eukaryota</taxon>
        <taxon>Fungi</taxon>
        <taxon>Dikarya</taxon>
        <taxon>Ascomycota</taxon>
        <taxon>Pezizomycotina</taxon>
        <taxon>Dothideomycetes</taxon>
        <taxon>Pleosporomycetidae</taxon>
        <taxon>Pleosporales</taxon>
        <taxon>Melanommataceae</taxon>
        <taxon>Melanomma</taxon>
    </lineage>
</organism>
<dbReference type="EMBL" id="MU001808">
    <property type="protein sequence ID" value="KAF2797379.1"/>
    <property type="molecule type" value="Genomic_DNA"/>
</dbReference>
<dbReference type="Proteomes" id="UP000799757">
    <property type="component" value="Unassembled WGS sequence"/>
</dbReference>
<accession>A0A6A6XLZ2</accession>
<evidence type="ECO:0000313" key="2">
    <source>
        <dbReference type="Proteomes" id="UP000799757"/>
    </source>
</evidence>
<proteinExistence type="predicted"/>
<protein>
    <submittedName>
        <fullName evidence="1">Uncharacterized protein</fullName>
    </submittedName>
</protein>
<sequence>MTCRRNKRMPSQVTRCRIYRDLSNGISFSWSELKVFFRREICISPDALSTLPWSNPHHATHTYTNTHTYPLSPYFCHYIPKSYHANGAAFRAACGGNLSFIPSPFVVNYLLFSSTSYLPFAATCFTSYSSSPTTLINFLFTLLRFNQSRTQMEPPSASHCPPKLWTRGRYEPSEFPSMVQHCCQLP</sequence>
<gene>
    <name evidence="1" type="ORF">K505DRAFT_143959</name>
</gene>
<reference evidence="1" key="1">
    <citation type="journal article" date="2020" name="Stud. Mycol.">
        <title>101 Dothideomycetes genomes: a test case for predicting lifestyles and emergence of pathogens.</title>
        <authorList>
            <person name="Haridas S."/>
            <person name="Albert R."/>
            <person name="Binder M."/>
            <person name="Bloem J."/>
            <person name="Labutti K."/>
            <person name="Salamov A."/>
            <person name="Andreopoulos B."/>
            <person name="Baker S."/>
            <person name="Barry K."/>
            <person name="Bills G."/>
            <person name="Bluhm B."/>
            <person name="Cannon C."/>
            <person name="Castanera R."/>
            <person name="Culley D."/>
            <person name="Daum C."/>
            <person name="Ezra D."/>
            <person name="Gonzalez J."/>
            <person name="Henrissat B."/>
            <person name="Kuo A."/>
            <person name="Liang C."/>
            <person name="Lipzen A."/>
            <person name="Lutzoni F."/>
            <person name="Magnuson J."/>
            <person name="Mondo S."/>
            <person name="Nolan M."/>
            <person name="Ohm R."/>
            <person name="Pangilinan J."/>
            <person name="Park H.-J."/>
            <person name="Ramirez L."/>
            <person name="Alfaro M."/>
            <person name="Sun H."/>
            <person name="Tritt A."/>
            <person name="Yoshinaga Y."/>
            <person name="Zwiers L.-H."/>
            <person name="Turgeon B."/>
            <person name="Goodwin S."/>
            <person name="Spatafora J."/>
            <person name="Crous P."/>
            <person name="Grigoriev I."/>
        </authorList>
    </citation>
    <scope>NUCLEOTIDE SEQUENCE</scope>
    <source>
        <strain evidence="1">CBS 109.77</strain>
    </source>
</reference>
<evidence type="ECO:0000313" key="1">
    <source>
        <dbReference type="EMBL" id="KAF2797379.1"/>
    </source>
</evidence>
<name>A0A6A6XLZ2_9PLEO</name>
<dbReference type="AlphaFoldDB" id="A0A6A6XLZ2"/>